<keyword evidence="1" id="KW-1133">Transmembrane helix</keyword>
<evidence type="ECO:0000256" key="1">
    <source>
        <dbReference type="SAM" id="Phobius"/>
    </source>
</evidence>
<feature type="transmembrane region" description="Helical" evidence="1">
    <location>
        <begin position="94"/>
        <end position="113"/>
    </location>
</feature>
<protein>
    <submittedName>
        <fullName evidence="2">Uncharacterized protein</fullName>
    </submittedName>
</protein>
<dbReference type="EMBL" id="DMZY01000222">
    <property type="protein sequence ID" value="HAV93013.1"/>
    <property type="molecule type" value="Genomic_DNA"/>
</dbReference>
<comment type="caution">
    <text evidence="2">The sequence shown here is derived from an EMBL/GenBank/DDBJ whole genome shotgun (WGS) entry which is preliminary data.</text>
</comment>
<evidence type="ECO:0000313" key="2">
    <source>
        <dbReference type="EMBL" id="HAV93013.1"/>
    </source>
</evidence>
<feature type="transmembrane region" description="Helical" evidence="1">
    <location>
        <begin position="6"/>
        <end position="29"/>
    </location>
</feature>
<sequence>MRILFPAEILLALGMILFSASLFISGFIVRRLLKIIRRHGIWILQILGGILVLAGAIVHIIKLTVYFPALARSNPYDLLPQIAKTMQVGSIESLMVLLAGLFAVVASLIYFAWTSR</sequence>
<organism evidence="2 3">
    <name type="scientific">candidate division WOR-3 bacterium</name>
    <dbReference type="NCBI Taxonomy" id="2052148"/>
    <lineage>
        <taxon>Bacteria</taxon>
        <taxon>Bacteria division WOR-3</taxon>
    </lineage>
</organism>
<evidence type="ECO:0000313" key="3">
    <source>
        <dbReference type="Proteomes" id="UP000264062"/>
    </source>
</evidence>
<dbReference type="AlphaFoldDB" id="A0A350HBU7"/>
<accession>A0A350HBU7</accession>
<dbReference type="Proteomes" id="UP000264062">
    <property type="component" value="Unassembled WGS sequence"/>
</dbReference>
<proteinExistence type="predicted"/>
<keyword evidence="1" id="KW-0812">Transmembrane</keyword>
<feature type="transmembrane region" description="Helical" evidence="1">
    <location>
        <begin position="41"/>
        <end position="61"/>
    </location>
</feature>
<reference evidence="2 3" key="1">
    <citation type="journal article" date="2018" name="Nat. Biotechnol.">
        <title>A standardized bacterial taxonomy based on genome phylogeny substantially revises the tree of life.</title>
        <authorList>
            <person name="Parks D.H."/>
            <person name="Chuvochina M."/>
            <person name="Waite D.W."/>
            <person name="Rinke C."/>
            <person name="Skarshewski A."/>
            <person name="Chaumeil P.A."/>
            <person name="Hugenholtz P."/>
        </authorList>
    </citation>
    <scope>NUCLEOTIDE SEQUENCE [LARGE SCALE GENOMIC DNA]</scope>
    <source>
        <strain evidence="2">UBA9956</strain>
    </source>
</reference>
<keyword evidence="1" id="KW-0472">Membrane</keyword>
<name>A0A350HBU7_UNCW3</name>
<gene>
    <name evidence="2" type="ORF">DCW38_07545</name>
</gene>